<keyword evidence="1" id="KW-0966">Cell projection</keyword>
<dbReference type="InterPro" id="IPR027417">
    <property type="entry name" value="P-loop_NTPase"/>
</dbReference>
<evidence type="ECO:0000313" key="1">
    <source>
        <dbReference type="EMBL" id="NMF91568.1"/>
    </source>
</evidence>
<proteinExistence type="predicted"/>
<gene>
    <name evidence="1" type="ORF">GPA26_24210</name>
</gene>
<dbReference type="SUPFAM" id="SSF52540">
    <property type="entry name" value="P-loop containing nucleoside triphosphate hydrolases"/>
    <property type="match status" value="1"/>
</dbReference>
<sequence length="271" mass="28190">MIDPREDQAAGLRRLFRRAPPTVVALYATGRRRAHVALQAAHRIAGHGRRVLLLDEAQGEDSLAGVLGLPTGGDLLGVLGGRSSARELVQPVPGLLGRVPVAACALALPLLDGERRDCVLDALRTLQRPASFILIHSACESAADPSPFALAAPRRLVVAEASRSGATDAYQVIKRLAAAGAGSLHVAVCGARGRADATAFFHSLSELVRRHVGVPLAWLGEVERDELAAGLGQGAAEASPRDAEAAFLRRLATFGNVQAGAAAGRGAPTWD</sequence>
<protein>
    <submittedName>
        <fullName evidence="1">Flagellar FleN</fullName>
    </submittedName>
</protein>
<evidence type="ECO:0000313" key="2">
    <source>
        <dbReference type="Proteomes" id="UP000652074"/>
    </source>
</evidence>
<dbReference type="EMBL" id="WTVR01000097">
    <property type="protein sequence ID" value="NMF91568.1"/>
    <property type="molecule type" value="Genomic_DNA"/>
</dbReference>
<keyword evidence="2" id="KW-1185">Reference proteome</keyword>
<dbReference type="Gene3D" id="3.40.50.300">
    <property type="entry name" value="P-loop containing nucleotide triphosphate hydrolases"/>
    <property type="match status" value="1"/>
</dbReference>
<keyword evidence="1" id="KW-0282">Flagellum</keyword>
<dbReference type="RefSeq" id="WP_169208876.1">
    <property type="nucleotide sequence ID" value="NZ_CP059560.1"/>
</dbReference>
<dbReference type="Proteomes" id="UP000652074">
    <property type="component" value="Unassembled WGS sequence"/>
</dbReference>
<accession>A0ABX1MUB3</accession>
<comment type="caution">
    <text evidence="1">The sequence shown here is derived from an EMBL/GenBank/DDBJ whole genome shotgun (WGS) entry which is preliminary data.</text>
</comment>
<reference evidence="1 2" key="1">
    <citation type="submission" date="2019-12" db="EMBL/GenBank/DDBJ databases">
        <title>Comparative genomics gives insights into the taxonomy of the Azoarcus-Aromatoleum group and reveals separate origins of nif in the plant-associated Azoarcus and non-plant-associated Aromatoleum sub-groups.</title>
        <authorList>
            <person name="Lafos M."/>
            <person name="Maluk M."/>
            <person name="Batista M."/>
            <person name="Junghare M."/>
            <person name="Carmona M."/>
            <person name="Faoro H."/>
            <person name="Cruz L.M."/>
            <person name="Battistoni F."/>
            <person name="De Souza E."/>
            <person name="Pedrosa F."/>
            <person name="Chen W.-M."/>
            <person name="Poole P.S."/>
            <person name="Dixon R.A."/>
            <person name="James E.K."/>
        </authorList>
    </citation>
    <scope>NUCLEOTIDE SEQUENCE [LARGE SCALE GENOMIC DNA]</scope>
    <source>
        <strain evidence="1 2">ToN1</strain>
    </source>
</reference>
<name>A0ABX1MUB3_9RHOO</name>
<organism evidence="1 2">
    <name type="scientific">Aromatoleum petrolei</name>
    <dbReference type="NCBI Taxonomy" id="76116"/>
    <lineage>
        <taxon>Bacteria</taxon>
        <taxon>Pseudomonadati</taxon>
        <taxon>Pseudomonadota</taxon>
        <taxon>Betaproteobacteria</taxon>
        <taxon>Rhodocyclales</taxon>
        <taxon>Rhodocyclaceae</taxon>
        <taxon>Aromatoleum</taxon>
    </lineage>
</organism>
<keyword evidence="1" id="KW-0969">Cilium</keyword>